<keyword evidence="2" id="KW-1185">Reference proteome</keyword>
<organism evidence="1 2">
    <name type="scientific">Oedothorax gibbosus</name>
    <dbReference type="NCBI Taxonomy" id="931172"/>
    <lineage>
        <taxon>Eukaryota</taxon>
        <taxon>Metazoa</taxon>
        <taxon>Ecdysozoa</taxon>
        <taxon>Arthropoda</taxon>
        <taxon>Chelicerata</taxon>
        <taxon>Arachnida</taxon>
        <taxon>Araneae</taxon>
        <taxon>Araneomorphae</taxon>
        <taxon>Entelegynae</taxon>
        <taxon>Araneoidea</taxon>
        <taxon>Linyphiidae</taxon>
        <taxon>Erigoninae</taxon>
        <taxon>Oedothorax</taxon>
    </lineage>
</organism>
<comment type="caution">
    <text evidence="1">The sequence shown here is derived from an EMBL/GenBank/DDBJ whole genome shotgun (WGS) entry which is preliminary data.</text>
</comment>
<evidence type="ECO:0000313" key="1">
    <source>
        <dbReference type="EMBL" id="KAG8198589.1"/>
    </source>
</evidence>
<protein>
    <submittedName>
        <fullName evidence="1">Uncharacterized protein</fullName>
    </submittedName>
</protein>
<reference evidence="1 2" key="1">
    <citation type="journal article" date="2022" name="Nat. Ecol. Evol.">
        <title>A masculinizing supergene underlies an exaggerated male reproductive morph in a spider.</title>
        <authorList>
            <person name="Hendrickx F."/>
            <person name="De Corte Z."/>
            <person name="Sonet G."/>
            <person name="Van Belleghem S.M."/>
            <person name="Kostlbacher S."/>
            <person name="Vangestel C."/>
        </authorList>
    </citation>
    <scope>NUCLEOTIDE SEQUENCE [LARGE SCALE GENOMIC DNA]</scope>
    <source>
        <strain evidence="1">W744_W776</strain>
    </source>
</reference>
<dbReference type="EMBL" id="JAFNEN010000038">
    <property type="protein sequence ID" value="KAG8198589.1"/>
    <property type="molecule type" value="Genomic_DNA"/>
</dbReference>
<evidence type="ECO:0000313" key="2">
    <source>
        <dbReference type="Proteomes" id="UP000827092"/>
    </source>
</evidence>
<sequence length="68" mass="7598">MVVETLGSRGLAGFRRRFTGCGERRPGCKIYRLIIPARLGPGRTDRGLSDLTDTRNSESLCKINKLFN</sequence>
<proteinExistence type="predicted"/>
<name>A0AAV6VPS9_9ARAC</name>
<accession>A0AAV6VPS9</accession>
<dbReference type="Proteomes" id="UP000827092">
    <property type="component" value="Unassembled WGS sequence"/>
</dbReference>
<gene>
    <name evidence="1" type="ORF">JTE90_026487</name>
</gene>
<dbReference type="AlphaFoldDB" id="A0AAV6VPS9"/>